<dbReference type="InterPro" id="IPR023346">
    <property type="entry name" value="Lysozyme-like_dom_sf"/>
</dbReference>
<evidence type="ECO:0000256" key="8">
    <source>
        <dbReference type="ARBA" id="ARBA00022519"/>
    </source>
</evidence>
<dbReference type="Pfam" id="PF00912">
    <property type="entry name" value="Transgly"/>
    <property type="match status" value="1"/>
</dbReference>
<comment type="catalytic activity">
    <reaction evidence="25">
        <text>[GlcNAc-(1-&gt;4)-Mur2Ac(oyl-L-Ala-gamma-D-Glu-L-Lys-D-Ala-D-Ala)](n)-di-trans,octa-cis-undecaprenyl diphosphate + beta-D-GlcNAc-(1-&gt;4)-Mur2Ac(oyl-L-Ala-gamma-D-Glu-L-Lys-D-Ala-D-Ala)-di-trans,octa-cis-undecaprenyl diphosphate = [GlcNAc-(1-&gt;4)-Mur2Ac(oyl-L-Ala-gamma-D-Glu-L-Lys-D-Ala-D-Ala)](n+1)-di-trans,octa-cis-undecaprenyl diphosphate + di-trans,octa-cis-undecaprenyl diphosphate + H(+)</text>
        <dbReference type="Rhea" id="RHEA:23708"/>
        <dbReference type="Rhea" id="RHEA-COMP:9602"/>
        <dbReference type="Rhea" id="RHEA-COMP:9603"/>
        <dbReference type="ChEBI" id="CHEBI:15378"/>
        <dbReference type="ChEBI" id="CHEBI:58405"/>
        <dbReference type="ChEBI" id="CHEBI:60033"/>
        <dbReference type="ChEBI" id="CHEBI:78435"/>
        <dbReference type="EC" id="2.4.99.28"/>
    </reaction>
</comment>
<evidence type="ECO:0000256" key="17">
    <source>
        <dbReference type="ARBA" id="ARBA00022984"/>
    </source>
</evidence>
<keyword evidence="16" id="KW-0735">Signal-anchor</keyword>
<reference evidence="31 32" key="1">
    <citation type="submission" date="2018-10" db="EMBL/GenBank/DDBJ databases">
        <title>Parasedimentitalea marina sp. nov., a psychrophilic bacterium isolated from deep seawater of the New Britain Trench.</title>
        <authorList>
            <person name="Cao J."/>
        </authorList>
    </citation>
    <scope>NUCLEOTIDE SEQUENCE [LARGE SCALE GENOMIC DNA]</scope>
    <source>
        <strain evidence="31 32">W43</strain>
    </source>
</reference>
<comment type="subcellular location">
    <subcellularLocation>
        <location evidence="1">Cell inner membrane</location>
        <topology evidence="1">Single-pass type II membrane protein</topology>
    </subcellularLocation>
</comment>
<evidence type="ECO:0000256" key="9">
    <source>
        <dbReference type="ARBA" id="ARBA00022645"/>
    </source>
</evidence>
<comment type="catalytic activity">
    <reaction evidence="23">
        <text>Preferential cleavage: (Ac)2-L-Lys-D-Ala-|-D-Ala. Also transpeptidation of peptidyl-alanyl moieties that are N-acyl substituents of D-alanine.</text>
        <dbReference type="EC" id="3.4.16.4"/>
    </reaction>
</comment>
<dbReference type="Pfam" id="PF17092">
    <property type="entry name" value="PCB_OB"/>
    <property type="match status" value="1"/>
</dbReference>
<evidence type="ECO:0000256" key="1">
    <source>
        <dbReference type="ARBA" id="ARBA00004249"/>
    </source>
</evidence>
<dbReference type="PANTHER" id="PTHR32282:SF27">
    <property type="entry name" value="PENICILLIN-BINDING PROTEIN 1A"/>
    <property type="match status" value="1"/>
</dbReference>
<evidence type="ECO:0000256" key="26">
    <source>
        <dbReference type="ARBA" id="ARBA00060592"/>
    </source>
</evidence>
<dbReference type="InterPro" id="IPR031376">
    <property type="entry name" value="PCB_OB"/>
</dbReference>
<evidence type="ECO:0000256" key="23">
    <source>
        <dbReference type="ARBA" id="ARBA00034000"/>
    </source>
</evidence>
<dbReference type="InterPro" id="IPR012338">
    <property type="entry name" value="Beta-lactam/transpept-like"/>
</dbReference>
<keyword evidence="8" id="KW-0997">Cell inner membrane</keyword>
<keyword evidence="7" id="KW-1003">Cell membrane</keyword>
<dbReference type="GO" id="GO:0030288">
    <property type="term" value="C:outer membrane-bounded periplasmic space"/>
    <property type="evidence" value="ECO:0007669"/>
    <property type="project" value="TreeGrafter"/>
</dbReference>
<keyword evidence="14" id="KW-0378">Hydrolase</keyword>
<dbReference type="GO" id="GO:0006508">
    <property type="term" value="P:proteolysis"/>
    <property type="evidence" value="ECO:0007669"/>
    <property type="project" value="UniProtKB-KW"/>
</dbReference>
<feature type="domain" description="Penicillin-binding protein OB-like" evidence="30">
    <location>
        <begin position="329"/>
        <end position="436"/>
    </location>
</feature>
<keyword evidence="12" id="KW-0808">Transferase</keyword>
<evidence type="ECO:0000256" key="21">
    <source>
        <dbReference type="ARBA" id="ARBA00023268"/>
    </source>
</evidence>
<name>A0A3T0N1C6_9RHOB</name>
<evidence type="ECO:0000259" key="29">
    <source>
        <dbReference type="Pfam" id="PF00912"/>
    </source>
</evidence>
<sequence>MLRLILSFFGSIFSTITLGIAMVALTIGAVFWIYGRDLPSHESLAQYQPPTISRIYSGEGHLIDEFAKERRLFAPSNEIPDLVKQAFISAEDKNFYSHKGYDMRGIAAAAIEAVRSRGANVRGASTITQQVMKNFLLSGDRKAERKIKEIILAARLEETLNKDQILELYMNEIFLGQNSYGVAAASQTYFNKTLDELAPHEAAFLASLPKAPSDFHPVRRKERLTERRDYVLQEMFQNGYISEAVYKVEVDQPLRSVQNGDFESFRTALPPRDYFTDEIRRQLSVDFGEGEFFTGGFTVRATIDAEMQRVAALSLRTGLEKYDRSRGVWRGTDLTIPADMLKDEAAWRTALAESDVPRDVTLGGDWFPAVVLGVGDKELSVGVEGAEATGVVPRSDIKWMKGSFKDNLTIGDVVLVRAVTKDDAFQHWSLRQIPEVQGGFVAMDVNSGRVLAMQGGFSYQHSVFNRATQAQRQPGSSFKPFVYAAALDSGYSPATIVVDAPIEVNTPQGLWRPRNSSNKFYGPTPLRTGIERSRNLMTIRLAQEIGMPVVAGYAERFGVYEEMGPYLANSLGSEETTLYKMVTAYAMFANGGERLEPTLVDRIQDREGLTIYRHDDRDCVDCSSSMLPDGAAPRIVTDRDQVMDPITAYQLTSMMRGVVERGTAAGNVNLGVPTAGKTGTTNEARDVWFVGFTSNIVAGCYIGHDRPKPLGRGTFGGNTCGPVFQQFMEKATAKYGGGPFDVPPGGHFIKIDRFTGARLPDEASGEYVVAEYFRDGAEPIFGLSYDGGFAMGSNLPLFEEVNSTGRQVTTSSGGTAILGPKATIGTVSTGGLY</sequence>
<keyword evidence="11" id="KW-0328">Glycosyltransferase</keyword>
<dbReference type="GO" id="GO:0005886">
    <property type="term" value="C:plasma membrane"/>
    <property type="evidence" value="ECO:0007669"/>
    <property type="project" value="UniProtKB-SubCell"/>
</dbReference>
<evidence type="ECO:0000256" key="2">
    <source>
        <dbReference type="ARBA" id="ARBA00004752"/>
    </source>
</evidence>
<dbReference type="NCBIfam" id="TIGR02074">
    <property type="entry name" value="PBP_1a_fam"/>
    <property type="match status" value="1"/>
</dbReference>
<gene>
    <name evidence="31" type="ORF">EBB79_07925</name>
</gene>
<evidence type="ECO:0000313" key="31">
    <source>
        <dbReference type="EMBL" id="AZV77828.1"/>
    </source>
</evidence>
<evidence type="ECO:0000256" key="5">
    <source>
        <dbReference type="ARBA" id="ARBA00012448"/>
    </source>
</evidence>
<dbReference type="Proteomes" id="UP000283063">
    <property type="component" value="Chromosome"/>
</dbReference>
<dbReference type="UniPathway" id="UPA00219"/>
<accession>A0A3T0N1C6</accession>
<comment type="similarity">
    <text evidence="4">In the N-terminal section; belongs to the glycosyltransferase 51 family.</text>
</comment>
<dbReference type="RefSeq" id="WP_127748388.1">
    <property type="nucleotide sequence ID" value="NZ_CP033219.1"/>
</dbReference>
<keyword evidence="19 27" id="KW-0472">Membrane</keyword>
<dbReference type="Gene3D" id="3.40.710.10">
    <property type="entry name" value="DD-peptidase/beta-lactamase superfamily"/>
    <property type="match status" value="2"/>
</dbReference>
<dbReference type="Pfam" id="PF00905">
    <property type="entry name" value="Transpeptidase"/>
    <property type="match status" value="1"/>
</dbReference>
<keyword evidence="15" id="KW-0133">Cell shape</keyword>
<evidence type="ECO:0000256" key="10">
    <source>
        <dbReference type="ARBA" id="ARBA00022670"/>
    </source>
</evidence>
<dbReference type="PANTHER" id="PTHR32282">
    <property type="entry name" value="BINDING PROTEIN TRANSPEPTIDASE, PUTATIVE-RELATED"/>
    <property type="match status" value="1"/>
</dbReference>
<keyword evidence="17" id="KW-0573">Peptidoglycan synthesis</keyword>
<dbReference type="GO" id="GO:0008360">
    <property type="term" value="P:regulation of cell shape"/>
    <property type="evidence" value="ECO:0007669"/>
    <property type="project" value="UniProtKB-KW"/>
</dbReference>
<evidence type="ECO:0000256" key="15">
    <source>
        <dbReference type="ARBA" id="ARBA00022960"/>
    </source>
</evidence>
<evidence type="ECO:0000256" key="4">
    <source>
        <dbReference type="ARBA" id="ARBA00007739"/>
    </source>
</evidence>
<dbReference type="InterPro" id="IPR001264">
    <property type="entry name" value="Glyco_trans_51"/>
</dbReference>
<dbReference type="OrthoDB" id="9766909at2"/>
<evidence type="ECO:0000256" key="27">
    <source>
        <dbReference type="SAM" id="Phobius"/>
    </source>
</evidence>
<organism evidence="31 32">
    <name type="scientific">Parasedimentitalea marina</name>
    <dbReference type="NCBI Taxonomy" id="2483033"/>
    <lineage>
        <taxon>Bacteria</taxon>
        <taxon>Pseudomonadati</taxon>
        <taxon>Pseudomonadota</taxon>
        <taxon>Alphaproteobacteria</taxon>
        <taxon>Rhodobacterales</taxon>
        <taxon>Paracoccaceae</taxon>
        <taxon>Parasedimentitalea</taxon>
    </lineage>
</organism>
<evidence type="ECO:0000256" key="12">
    <source>
        <dbReference type="ARBA" id="ARBA00022679"/>
    </source>
</evidence>
<evidence type="ECO:0000256" key="14">
    <source>
        <dbReference type="ARBA" id="ARBA00022801"/>
    </source>
</evidence>
<feature type="domain" description="Glycosyl transferase family 51" evidence="29">
    <location>
        <begin position="60"/>
        <end position="235"/>
    </location>
</feature>
<keyword evidence="13 27" id="KW-0812">Transmembrane</keyword>
<dbReference type="Gene3D" id="1.10.3810.10">
    <property type="entry name" value="Biosynthetic peptidoglycan transglycosylase-like"/>
    <property type="match status" value="1"/>
</dbReference>
<keyword evidence="10" id="KW-0645">Protease</keyword>
<evidence type="ECO:0000256" key="16">
    <source>
        <dbReference type="ARBA" id="ARBA00022968"/>
    </source>
</evidence>
<dbReference type="EMBL" id="CP033219">
    <property type="protein sequence ID" value="AZV77828.1"/>
    <property type="molecule type" value="Genomic_DNA"/>
</dbReference>
<dbReference type="FunFam" id="1.10.3810.10:FF:000003">
    <property type="entry name" value="Penicillin-binding protein 1a"/>
    <property type="match status" value="1"/>
</dbReference>
<evidence type="ECO:0000256" key="18">
    <source>
        <dbReference type="ARBA" id="ARBA00022989"/>
    </source>
</evidence>
<keyword evidence="21" id="KW-0511">Multifunctional enzyme</keyword>
<evidence type="ECO:0000256" key="25">
    <source>
        <dbReference type="ARBA" id="ARBA00049902"/>
    </source>
</evidence>
<dbReference type="GO" id="GO:0008658">
    <property type="term" value="F:penicillin binding"/>
    <property type="evidence" value="ECO:0007669"/>
    <property type="project" value="InterPro"/>
</dbReference>
<comment type="pathway">
    <text evidence="2">Cell wall biogenesis; peptidoglycan biosynthesis.</text>
</comment>
<keyword evidence="22" id="KW-0961">Cell wall biogenesis/degradation</keyword>
<evidence type="ECO:0000256" key="3">
    <source>
        <dbReference type="ARBA" id="ARBA00007090"/>
    </source>
</evidence>
<evidence type="ECO:0000256" key="24">
    <source>
        <dbReference type="ARBA" id="ARBA00044770"/>
    </source>
</evidence>
<dbReference type="GO" id="GO:0046677">
    <property type="term" value="P:response to antibiotic"/>
    <property type="evidence" value="ECO:0007669"/>
    <property type="project" value="UniProtKB-KW"/>
</dbReference>
<evidence type="ECO:0000313" key="32">
    <source>
        <dbReference type="Proteomes" id="UP000283063"/>
    </source>
</evidence>
<evidence type="ECO:0000256" key="13">
    <source>
        <dbReference type="ARBA" id="ARBA00022692"/>
    </source>
</evidence>
<evidence type="ECO:0000256" key="22">
    <source>
        <dbReference type="ARBA" id="ARBA00023316"/>
    </source>
</evidence>
<feature type="domain" description="Penicillin-binding protein transpeptidase" evidence="28">
    <location>
        <begin position="438"/>
        <end position="729"/>
    </location>
</feature>
<protein>
    <recommendedName>
        <fullName evidence="6">Penicillin-binding protein 1A</fullName>
        <ecNumber evidence="24">2.4.99.28</ecNumber>
        <ecNumber evidence="5">3.4.16.4</ecNumber>
    </recommendedName>
</protein>
<evidence type="ECO:0000256" key="20">
    <source>
        <dbReference type="ARBA" id="ARBA00023251"/>
    </source>
</evidence>
<comment type="similarity">
    <text evidence="3">In the C-terminal section; belongs to the transpeptidase family.</text>
</comment>
<keyword evidence="9" id="KW-0121">Carboxypeptidase</keyword>
<evidence type="ECO:0000256" key="6">
    <source>
        <dbReference type="ARBA" id="ARBA00018638"/>
    </source>
</evidence>
<dbReference type="AlphaFoldDB" id="A0A3T0N1C6"/>
<dbReference type="InterPro" id="IPR050396">
    <property type="entry name" value="Glycosyltr_51/Transpeptidase"/>
</dbReference>
<evidence type="ECO:0000259" key="28">
    <source>
        <dbReference type="Pfam" id="PF00905"/>
    </source>
</evidence>
<dbReference type="KEGG" id="sedi:EBB79_07925"/>
<dbReference type="InterPro" id="IPR036950">
    <property type="entry name" value="PBP_transglycosylase"/>
</dbReference>
<evidence type="ECO:0000256" key="7">
    <source>
        <dbReference type="ARBA" id="ARBA00022475"/>
    </source>
</evidence>
<keyword evidence="32" id="KW-1185">Reference proteome</keyword>
<evidence type="ECO:0000259" key="30">
    <source>
        <dbReference type="Pfam" id="PF17092"/>
    </source>
</evidence>
<evidence type="ECO:0000256" key="19">
    <source>
        <dbReference type="ARBA" id="ARBA00023136"/>
    </source>
</evidence>
<proteinExistence type="inferred from homology"/>
<comment type="pathway">
    <text evidence="26">Glycan biosynthesis.</text>
</comment>
<dbReference type="EC" id="3.4.16.4" evidence="5"/>
<dbReference type="SUPFAM" id="SSF56601">
    <property type="entry name" value="beta-lactamase/transpeptidase-like"/>
    <property type="match status" value="1"/>
</dbReference>
<dbReference type="GO" id="GO:0071555">
    <property type="term" value="P:cell wall organization"/>
    <property type="evidence" value="ECO:0007669"/>
    <property type="project" value="UniProtKB-KW"/>
</dbReference>
<evidence type="ECO:0000256" key="11">
    <source>
        <dbReference type="ARBA" id="ARBA00022676"/>
    </source>
</evidence>
<dbReference type="SUPFAM" id="SSF53955">
    <property type="entry name" value="Lysozyme-like"/>
    <property type="match status" value="1"/>
</dbReference>
<keyword evidence="18 27" id="KW-1133">Transmembrane helix</keyword>
<dbReference type="EC" id="2.4.99.28" evidence="24"/>
<dbReference type="InterPro" id="IPR001460">
    <property type="entry name" value="PCN-bd_Tpept"/>
</dbReference>
<dbReference type="GO" id="GO:0008955">
    <property type="term" value="F:peptidoglycan glycosyltransferase activity"/>
    <property type="evidence" value="ECO:0007669"/>
    <property type="project" value="UniProtKB-EC"/>
</dbReference>
<dbReference type="GO" id="GO:0009252">
    <property type="term" value="P:peptidoglycan biosynthetic process"/>
    <property type="evidence" value="ECO:0007669"/>
    <property type="project" value="UniProtKB-UniPathway"/>
</dbReference>
<dbReference type="GO" id="GO:0009002">
    <property type="term" value="F:serine-type D-Ala-D-Ala carboxypeptidase activity"/>
    <property type="evidence" value="ECO:0007669"/>
    <property type="project" value="UniProtKB-EC"/>
</dbReference>
<feature type="transmembrane region" description="Helical" evidence="27">
    <location>
        <begin position="12"/>
        <end position="34"/>
    </location>
</feature>
<keyword evidence="20" id="KW-0046">Antibiotic resistance</keyword>